<reference evidence="4" key="1">
    <citation type="submission" date="2014-01" db="EMBL/GenBank/DDBJ databases">
        <title>The Genome Sequence of Anopheles farauti FAR1 (V2).</title>
        <authorList>
            <consortium name="The Broad Institute Genomics Platform"/>
            <person name="Neafsey D.E."/>
            <person name="Besansky N."/>
            <person name="Howell P."/>
            <person name="Walton C."/>
            <person name="Young S.K."/>
            <person name="Zeng Q."/>
            <person name="Gargeya S."/>
            <person name="Fitzgerald M."/>
            <person name="Haas B."/>
            <person name="Abouelleil A."/>
            <person name="Allen A.W."/>
            <person name="Alvarado L."/>
            <person name="Arachchi H.M."/>
            <person name="Berlin A.M."/>
            <person name="Chapman S.B."/>
            <person name="Gainer-Dewar J."/>
            <person name="Goldberg J."/>
            <person name="Griggs A."/>
            <person name="Gujja S."/>
            <person name="Hansen M."/>
            <person name="Howarth C."/>
            <person name="Imamovic A."/>
            <person name="Ireland A."/>
            <person name="Larimer J."/>
            <person name="McCowan C."/>
            <person name="Murphy C."/>
            <person name="Pearson M."/>
            <person name="Poon T.W."/>
            <person name="Priest M."/>
            <person name="Roberts A."/>
            <person name="Saif S."/>
            <person name="Shea T."/>
            <person name="Sisk P."/>
            <person name="Sykes S."/>
            <person name="Wortman J."/>
            <person name="Nusbaum C."/>
            <person name="Birren B."/>
        </authorList>
    </citation>
    <scope>NUCLEOTIDE SEQUENCE [LARGE SCALE GENOMIC DNA]</scope>
    <source>
        <strain evidence="4">FAR1</strain>
    </source>
</reference>
<protein>
    <submittedName>
        <fullName evidence="3">Uncharacterized protein</fullName>
    </submittedName>
</protein>
<dbReference type="AlphaFoldDB" id="A0A182QXZ2"/>
<evidence type="ECO:0000256" key="1">
    <source>
        <dbReference type="SAM" id="MobiDB-lite"/>
    </source>
</evidence>
<organism evidence="3 4">
    <name type="scientific">Anopheles farauti</name>
    <dbReference type="NCBI Taxonomy" id="69004"/>
    <lineage>
        <taxon>Eukaryota</taxon>
        <taxon>Metazoa</taxon>
        <taxon>Ecdysozoa</taxon>
        <taxon>Arthropoda</taxon>
        <taxon>Hexapoda</taxon>
        <taxon>Insecta</taxon>
        <taxon>Pterygota</taxon>
        <taxon>Neoptera</taxon>
        <taxon>Endopterygota</taxon>
        <taxon>Diptera</taxon>
        <taxon>Nematocera</taxon>
        <taxon>Culicoidea</taxon>
        <taxon>Culicidae</taxon>
        <taxon>Anophelinae</taxon>
        <taxon>Anopheles</taxon>
    </lineage>
</organism>
<name>A0A182QXZ2_9DIPT</name>
<dbReference type="EMBL" id="AXCN02002022">
    <property type="status" value="NOT_ANNOTATED_CDS"/>
    <property type="molecule type" value="Genomic_DNA"/>
</dbReference>
<evidence type="ECO:0000256" key="2">
    <source>
        <dbReference type="SAM" id="Phobius"/>
    </source>
</evidence>
<dbReference type="EnsemblMetazoa" id="AFAF019118-RA">
    <property type="protein sequence ID" value="AFAF019118-PA"/>
    <property type="gene ID" value="AFAF019118"/>
</dbReference>
<keyword evidence="2" id="KW-0812">Transmembrane</keyword>
<reference evidence="3" key="2">
    <citation type="submission" date="2020-05" db="UniProtKB">
        <authorList>
            <consortium name="EnsemblMetazoa"/>
        </authorList>
    </citation>
    <scope>IDENTIFICATION</scope>
    <source>
        <strain evidence="3">FAR1</strain>
    </source>
</reference>
<feature type="compositionally biased region" description="Polar residues" evidence="1">
    <location>
        <begin position="79"/>
        <end position="100"/>
    </location>
</feature>
<evidence type="ECO:0000313" key="3">
    <source>
        <dbReference type="EnsemblMetazoa" id="AFAF019118-PA"/>
    </source>
</evidence>
<keyword evidence="2" id="KW-1133">Transmembrane helix</keyword>
<dbReference type="VEuPathDB" id="VectorBase:AFAF019118"/>
<proteinExistence type="predicted"/>
<accession>A0A182QXZ2</accession>
<feature type="transmembrane region" description="Helical" evidence="2">
    <location>
        <begin position="208"/>
        <end position="227"/>
    </location>
</feature>
<sequence length="369" mass="41650">MINLYRCKGFLAKRIINVYPTQSRQLFKRMSTAAMPNSSTDAMLYDPGSSGYKEWLTKTSTLDDIYENFLSMRGKSHNDTVPNRSLQHQATHSPTSNPRTGQDDYFDEGLITGYAVQPDQQVPHQAVGNYERYGNPYDPNDLQLRQSKYHRGLLQGEADGYEASRGDYSFHHHHHGPIVEYEEKTVGPSDKSVGLGLKDLFDIALTTLAYLSFGMFILQVIMCITMTKTDSSMMILPTTPEVEVEEEDARRRFARALYPEEGLARARELNRLAMYAVDSMDAIGRFGTDQDQCLQACLCRANRFSRGLSSIHGYWVSVWSFGVTWLARYKHPSRDTPSFTLKCISAALVGLGNGKCAELYPCTKRPSRA</sequence>
<keyword evidence="2" id="KW-0472">Membrane</keyword>
<evidence type="ECO:0000313" key="4">
    <source>
        <dbReference type="Proteomes" id="UP000075886"/>
    </source>
</evidence>
<dbReference type="Proteomes" id="UP000075886">
    <property type="component" value="Unassembled WGS sequence"/>
</dbReference>
<keyword evidence="4" id="KW-1185">Reference proteome</keyword>
<feature type="region of interest" description="Disordered" evidence="1">
    <location>
        <begin position="76"/>
        <end position="102"/>
    </location>
</feature>